<evidence type="ECO:0000313" key="6">
    <source>
        <dbReference type="EMBL" id="EGR27561.1"/>
    </source>
</evidence>
<dbReference type="SMART" id="SM00382">
    <property type="entry name" value="AAA"/>
    <property type="match status" value="1"/>
</dbReference>
<dbReference type="Proteomes" id="UP000008983">
    <property type="component" value="Unassembled WGS sequence"/>
</dbReference>
<evidence type="ECO:0000259" key="5">
    <source>
        <dbReference type="SMART" id="SM00382"/>
    </source>
</evidence>
<accession>G0R4Q5</accession>
<comment type="similarity">
    <text evidence="1 4">Belongs to the AAA ATPase family.</text>
</comment>
<dbReference type="GO" id="GO:0016887">
    <property type="term" value="F:ATP hydrolysis activity"/>
    <property type="evidence" value="ECO:0007669"/>
    <property type="project" value="InterPro"/>
</dbReference>
<dbReference type="InterPro" id="IPR003960">
    <property type="entry name" value="ATPase_AAA_CS"/>
</dbReference>
<keyword evidence="2 4" id="KW-0547">Nucleotide-binding</keyword>
<reference evidence="6 7" key="1">
    <citation type="submission" date="2011-07" db="EMBL/GenBank/DDBJ databases">
        <authorList>
            <person name="Coyne R."/>
            <person name="Brami D."/>
            <person name="Johnson J."/>
            <person name="Hostetler J."/>
            <person name="Hannick L."/>
            <person name="Clark T."/>
            <person name="Cassidy-Hanley D."/>
            <person name="Inman J."/>
        </authorList>
    </citation>
    <scope>NUCLEOTIDE SEQUENCE [LARGE SCALE GENOMIC DNA]</scope>
    <source>
        <strain evidence="6 7">G5</strain>
    </source>
</reference>
<dbReference type="Pfam" id="PF00004">
    <property type="entry name" value="AAA"/>
    <property type="match status" value="1"/>
</dbReference>
<dbReference type="OrthoDB" id="29072at2759"/>
<dbReference type="PANTHER" id="PTHR23074:SF17">
    <property type="entry name" value="FIDGETIN-LIKE PROTEIN 1"/>
    <property type="match status" value="1"/>
</dbReference>
<dbReference type="InterPro" id="IPR050304">
    <property type="entry name" value="MT-severing_AAA_ATPase"/>
</dbReference>
<keyword evidence="3 4" id="KW-0067">ATP-binding</keyword>
<organism evidence="6 7">
    <name type="scientific">Ichthyophthirius multifiliis</name>
    <name type="common">White spot disease agent</name>
    <name type="synonym">Ich</name>
    <dbReference type="NCBI Taxonomy" id="5932"/>
    <lineage>
        <taxon>Eukaryota</taxon>
        <taxon>Sar</taxon>
        <taxon>Alveolata</taxon>
        <taxon>Ciliophora</taxon>
        <taxon>Intramacronucleata</taxon>
        <taxon>Oligohymenophorea</taxon>
        <taxon>Hymenostomatida</taxon>
        <taxon>Ophryoglenina</taxon>
        <taxon>Ichthyophthirius</taxon>
    </lineage>
</organism>
<dbReference type="PANTHER" id="PTHR23074">
    <property type="entry name" value="AAA DOMAIN-CONTAINING"/>
    <property type="match status" value="1"/>
</dbReference>
<keyword evidence="7" id="KW-1185">Reference proteome</keyword>
<dbReference type="eggNOG" id="KOG0740">
    <property type="taxonomic scope" value="Eukaryota"/>
</dbReference>
<dbReference type="Pfam" id="PF17862">
    <property type="entry name" value="AAA_lid_3"/>
    <property type="match status" value="1"/>
</dbReference>
<dbReference type="FunFam" id="3.40.50.300:FF:000093">
    <property type="entry name" value="Fidgetin-like 1"/>
    <property type="match status" value="1"/>
</dbReference>
<evidence type="ECO:0000256" key="4">
    <source>
        <dbReference type="RuleBase" id="RU003651"/>
    </source>
</evidence>
<dbReference type="InterPro" id="IPR003593">
    <property type="entry name" value="AAA+_ATPase"/>
</dbReference>
<protein>
    <recommendedName>
        <fullName evidence="5">AAA+ ATPase domain-containing protein</fullName>
    </recommendedName>
</protein>
<dbReference type="InterPro" id="IPR027417">
    <property type="entry name" value="P-loop_NTPase"/>
</dbReference>
<evidence type="ECO:0000313" key="7">
    <source>
        <dbReference type="Proteomes" id="UP000008983"/>
    </source>
</evidence>
<gene>
    <name evidence="6" type="ORF">IMG5_194240</name>
</gene>
<dbReference type="Gene3D" id="1.10.8.60">
    <property type="match status" value="1"/>
</dbReference>
<name>G0R4Q5_ICHMU</name>
<dbReference type="OMA" id="LCQEAIW"/>
<dbReference type="InterPro" id="IPR041569">
    <property type="entry name" value="AAA_lid_3"/>
</dbReference>
<evidence type="ECO:0000256" key="1">
    <source>
        <dbReference type="ARBA" id="ARBA00006914"/>
    </source>
</evidence>
<dbReference type="InterPro" id="IPR003959">
    <property type="entry name" value="ATPase_AAA_core"/>
</dbReference>
<feature type="domain" description="AAA+ ATPase" evidence="5">
    <location>
        <begin position="78"/>
        <end position="214"/>
    </location>
</feature>
<sequence>MKTQKELIKKYKKIHKNNYILKNKIKKLISIIESEIIENAANIKWDDIAGLKSAKTTVYESIIWPMLNPQIFTGIRAPPKGLLLFGPPGTGKTLIGKAIACESNSTFFSISASSLTSKWVGEGEKMVKVLFKLAISKQPSVIFIDEIDSLLCARQENENEASRRIKTEFLVQMEGTQTKCEERILLIGATNRPQELDDAVKRRFVKRLFIPLPDKNARKQLIERIIQIESEKGNKFLINDIELNEIIDVTKGYSGADMRNLCAEASMMPIRTCMDIQKLSIDSIRPVMKSDFMQAIKKVKATVQKKDLNAYFEWNDQFGSYEINIEDINN</sequence>
<dbReference type="AlphaFoldDB" id="G0R4Q5"/>
<dbReference type="EMBL" id="GL984353">
    <property type="protein sequence ID" value="EGR27561.1"/>
    <property type="molecule type" value="Genomic_DNA"/>
</dbReference>
<evidence type="ECO:0000256" key="2">
    <source>
        <dbReference type="ARBA" id="ARBA00022741"/>
    </source>
</evidence>
<dbReference type="FunFam" id="1.10.8.60:FF:000022">
    <property type="entry name" value="Fidgetin like 1"/>
    <property type="match status" value="1"/>
</dbReference>
<dbReference type="PROSITE" id="PS00674">
    <property type="entry name" value="AAA"/>
    <property type="match status" value="1"/>
</dbReference>
<dbReference type="RefSeq" id="XP_004025013.1">
    <property type="nucleotide sequence ID" value="XM_004024964.1"/>
</dbReference>
<dbReference type="Gene3D" id="3.40.50.300">
    <property type="entry name" value="P-loop containing nucleotide triphosphate hydrolases"/>
    <property type="match status" value="1"/>
</dbReference>
<evidence type="ECO:0000256" key="3">
    <source>
        <dbReference type="ARBA" id="ARBA00022840"/>
    </source>
</evidence>
<dbReference type="GO" id="GO:0005524">
    <property type="term" value="F:ATP binding"/>
    <property type="evidence" value="ECO:0007669"/>
    <property type="project" value="UniProtKB-KW"/>
</dbReference>
<dbReference type="SUPFAM" id="SSF52540">
    <property type="entry name" value="P-loop containing nucleoside triphosphate hydrolases"/>
    <property type="match status" value="1"/>
</dbReference>
<dbReference type="STRING" id="857967.G0R4Q5"/>
<dbReference type="InParanoid" id="G0R4Q5"/>
<proteinExistence type="inferred from homology"/>
<dbReference type="GeneID" id="14903630"/>